<evidence type="ECO:0000313" key="1">
    <source>
        <dbReference type="EMBL" id="BBD08513.1"/>
    </source>
</evidence>
<dbReference type="Gene3D" id="3.40.190.10">
    <property type="entry name" value="Periplasmic binding protein-like II"/>
    <property type="match status" value="2"/>
</dbReference>
<keyword evidence="2" id="KW-1185">Reference proteome</keyword>
<dbReference type="EMBL" id="AP017378">
    <property type="protein sequence ID" value="BBD08513.1"/>
    <property type="molecule type" value="Genomic_DNA"/>
</dbReference>
<name>A0A2Z6AZ97_9BACT</name>
<proteinExistence type="predicted"/>
<reference evidence="1 2" key="1">
    <citation type="journal article" date="2018" name="Sci. Adv.">
        <title>Multi-heme cytochromes provide a pathway for survival in energy-limited environments.</title>
        <authorList>
            <person name="Deng X."/>
            <person name="Dohmae N."/>
            <person name="Nealson K.H."/>
            <person name="Hashimoto K."/>
            <person name="Okamoto A."/>
        </authorList>
    </citation>
    <scope>NUCLEOTIDE SEQUENCE [LARGE SCALE GENOMIC DNA]</scope>
    <source>
        <strain evidence="1 2">IS5</strain>
    </source>
</reference>
<dbReference type="SUPFAM" id="SSF53850">
    <property type="entry name" value="Periplasmic binding protein-like II"/>
    <property type="match status" value="1"/>
</dbReference>
<evidence type="ECO:0000313" key="2">
    <source>
        <dbReference type="Proteomes" id="UP000269883"/>
    </source>
</evidence>
<protein>
    <submittedName>
        <fullName evidence="1">ABC-type amino acid transport/signal transduction systems, periplasmic component/domain</fullName>
    </submittedName>
</protein>
<dbReference type="KEGG" id="dfl:DFE_1787"/>
<accession>A0A2Z6AZ97</accession>
<gene>
    <name evidence="1" type="ORF">DFE_1787</name>
</gene>
<dbReference type="AlphaFoldDB" id="A0A2Z6AZ97"/>
<sequence>MMKDGQVDLITNFALTKERLEFSHYIMPPYAIQQTVLYVQKGNKDLIRSYPDINKSIIGTVKGAHIFERLHIDPQIQCVEVTQQTQLLEMLKNNRVSAILGIETNLNYQIITEGYSGMFERAAYTPPDAYGVHFAISKHSRHNNLEPQIERELTNLLQEGEVSRVIDNYIRE</sequence>
<dbReference type="PANTHER" id="PTHR35936">
    <property type="entry name" value="MEMBRANE-BOUND LYTIC MUREIN TRANSGLYCOSYLASE F"/>
    <property type="match status" value="1"/>
</dbReference>
<dbReference type="Proteomes" id="UP000269883">
    <property type="component" value="Chromosome"/>
</dbReference>
<organism evidence="1 2">
    <name type="scientific">Desulfovibrio ferrophilus</name>
    <dbReference type="NCBI Taxonomy" id="241368"/>
    <lineage>
        <taxon>Bacteria</taxon>
        <taxon>Pseudomonadati</taxon>
        <taxon>Thermodesulfobacteriota</taxon>
        <taxon>Desulfovibrionia</taxon>
        <taxon>Desulfovibrionales</taxon>
        <taxon>Desulfovibrionaceae</taxon>
        <taxon>Desulfovibrio</taxon>
    </lineage>
</organism>